<dbReference type="Proteomes" id="UP001501788">
    <property type="component" value="Unassembled WGS sequence"/>
</dbReference>
<dbReference type="SUPFAM" id="SSF50998">
    <property type="entry name" value="Quinoprotein alcohol dehydrogenase-like"/>
    <property type="match status" value="1"/>
</dbReference>
<evidence type="ECO:0000259" key="1">
    <source>
        <dbReference type="Pfam" id="PF13360"/>
    </source>
</evidence>
<dbReference type="InterPro" id="IPR015943">
    <property type="entry name" value="WD40/YVTN_repeat-like_dom_sf"/>
</dbReference>
<accession>A0ABP8LE00</accession>
<dbReference type="InterPro" id="IPR018391">
    <property type="entry name" value="PQQ_b-propeller_rpt"/>
</dbReference>
<dbReference type="EMBL" id="BAABEX010000027">
    <property type="protein sequence ID" value="GAA4427136.1"/>
    <property type="molecule type" value="Genomic_DNA"/>
</dbReference>
<sequence length="312" mass="33696">MEAVREIDGASLWKTQSSIQSTDEAVIASSRVFGNDSRNGVYGYAFNSGARDLLLPHRAGRPQTDGNTVYMGAPAASGSGSIISAFDARTGSLRWTTPTDVSSSISAYQRFAVDGQHLYSFSFNKLRAYRVTDGAEALTIPHNLGETSISRPLTAIAYGNQKVIGGYYTWSQAYLAAFSIPDKKQNWEVRDGFRSLPSVADGLFYIAAAQPNTNTVMPVLQARSLDTGAVVWSAALPDDKESTRDENYEVVTVGNMIFVSSDRIAGGATYAIDRDSKRVVWSYPVNGQLAVTAFGTLLIKTINGNIFAIALQ</sequence>
<organism evidence="2 3">
    <name type="scientific">Acidovorax lacteus</name>
    <dbReference type="NCBI Taxonomy" id="1924988"/>
    <lineage>
        <taxon>Bacteria</taxon>
        <taxon>Pseudomonadati</taxon>
        <taxon>Pseudomonadota</taxon>
        <taxon>Betaproteobacteria</taxon>
        <taxon>Burkholderiales</taxon>
        <taxon>Comamonadaceae</taxon>
        <taxon>Acidovorax</taxon>
    </lineage>
</organism>
<dbReference type="Gene3D" id="2.130.10.10">
    <property type="entry name" value="YVTN repeat-like/Quinoprotein amine dehydrogenase"/>
    <property type="match status" value="1"/>
</dbReference>
<dbReference type="Pfam" id="PF13360">
    <property type="entry name" value="PQQ_2"/>
    <property type="match status" value="1"/>
</dbReference>
<dbReference type="PANTHER" id="PTHR34512">
    <property type="entry name" value="CELL SURFACE PROTEIN"/>
    <property type="match status" value="1"/>
</dbReference>
<reference evidence="3" key="1">
    <citation type="journal article" date="2019" name="Int. J. Syst. Evol. Microbiol.">
        <title>The Global Catalogue of Microorganisms (GCM) 10K type strain sequencing project: providing services to taxonomists for standard genome sequencing and annotation.</title>
        <authorList>
            <consortium name="The Broad Institute Genomics Platform"/>
            <consortium name="The Broad Institute Genome Sequencing Center for Infectious Disease"/>
            <person name="Wu L."/>
            <person name="Ma J."/>
        </authorList>
    </citation>
    <scope>NUCLEOTIDE SEQUENCE [LARGE SCALE GENOMIC DNA]</scope>
    <source>
        <strain evidence="3">JCM 31890</strain>
    </source>
</reference>
<proteinExistence type="predicted"/>
<dbReference type="SMART" id="SM00564">
    <property type="entry name" value="PQQ"/>
    <property type="match status" value="3"/>
</dbReference>
<comment type="caution">
    <text evidence="2">The sequence shown here is derived from an EMBL/GenBank/DDBJ whole genome shotgun (WGS) entry which is preliminary data.</text>
</comment>
<evidence type="ECO:0000313" key="2">
    <source>
        <dbReference type="EMBL" id="GAA4427136.1"/>
    </source>
</evidence>
<dbReference type="InterPro" id="IPR002372">
    <property type="entry name" value="PQQ_rpt_dom"/>
</dbReference>
<name>A0ABP8LE00_9BURK</name>
<feature type="domain" description="Pyrrolo-quinoline quinone repeat" evidence="1">
    <location>
        <begin position="3"/>
        <end position="233"/>
    </location>
</feature>
<evidence type="ECO:0000313" key="3">
    <source>
        <dbReference type="Proteomes" id="UP001501788"/>
    </source>
</evidence>
<protein>
    <recommendedName>
        <fullName evidence="1">Pyrrolo-quinoline quinone repeat domain-containing protein</fullName>
    </recommendedName>
</protein>
<dbReference type="InterPro" id="IPR011047">
    <property type="entry name" value="Quinoprotein_ADH-like_sf"/>
</dbReference>
<keyword evidence="3" id="KW-1185">Reference proteome</keyword>
<gene>
    <name evidence="2" type="ORF">GCM10023090_24030</name>
</gene>
<dbReference type="PANTHER" id="PTHR34512:SF30">
    <property type="entry name" value="OUTER MEMBRANE PROTEIN ASSEMBLY FACTOR BAMB"/>
    <property type="match status" value="1"/>
</dbReference>